<keyword evidence="4" id="KW-0808">Transferase</keyword>
<reference evidence="10 11" key="1">
    <citation type="submission" date="2016-11" db="EMBL/GenBank/DDBJ databases">
        <authorList>
            <person name="Jaros S."/>
            <person name="Januszkiewicz K."/>
            <person name="Wedrychowicz H."/>
        </authorList>
    </citation>
    <scope>NUCLEOTIDE SEQUENCE [LARGE SCALE GENOMIC DNA]</scope>
    <source>
        <strain evidence="10 11">DSM 26897</strain>
    </source>
</reference>
<keyword evidence="3" id="KW-0597">Phosphoprotein</keyword>
<dbReference type="STRING" id="1302690.BUE76_09230"/>
<dbReference type="EMBL" id="FQUO01000006">
    <property type="protein sequence ID" value="SHF26523.1"/>
    <property type="molecule type" value="Genomic_DNA"/>
</dbReference>
<dbReference type="InterPro" id="IPR005467">
    <property type="entry name" value="His_kinase_dom"/>
</dbReference>
<dbReference type="SMART" id="SM00091">
    <property type="entry name" value="PAS"/>
    <property type="match status" value="1"/>
</dbReference>
<dbReference type="InterPro" id="IPR003594">
    <property type="entry name" value="HATPase_dom"/>
</dbReference>
<dbReference type="Pfam" id="PF02518">
    <property type="entry name" value="HATPase_c"/>
    <property type="match status" value="1"/>
</dbReference>
<dbReference type="RefSeq" id="WP_083596470.1">
    <property type="nucleotide sequence ID" value="NZ_FQUO01000006.1"/>
</dbReference>
<dbReference type="OrthoDB" id="9766459at2"/>
<evidence type="ECO:0000313" key="10">
    <source>
        <dbReference type="EMBL" id="SHF26523.1"/>
    </source>
</evidence>
<dbReference type="InterPro" id="IPR003661">
    <property type="entry name" value="HisK_dim/P_dom"/>
</dbReference>
<keyword evidence="11" id="KW-1185">Reference proteome</keyword>
<dbReference type="SMART" id="SM00388">
    <property type="entry name" value="HisKA"/>
    <property type="match status" value="1"/>
</dbReference>
<dbReference type="SUPFAM" id="SSF55874">
    <property type="entry name" value="ATPase domain of HSP90 chaperone/DNA topoisomerase II/histidine kinase"/>
    <property type="match status" value="1"/>
</dbReference>
<evidence type="ECO:0000259" key="8">
    <source>
        <dbReference type="PROSITE" id="PS50112"/>
    </source>
</evidence>
<evidence type="ECO:0000256" key="5">
    <source>
        <dbReference type="ARBA" id="ARBA00022777"/>
    </source>
</evidence>
<evidence type="ECO:0000256" key="6">
    <source>
        <dbReference type="SAM" id="Coils"/>
    </source>
</evidence>
<dbReference type="PROSITE" id="PS50113">
    <property type="entry name" value="PAC"/>
    <property type="match status" value="1"/>
</dbReference>
<keyword evidence="6" id="KW-0175">Coiled coil</keyword>
<dbReference type="InterPro" id="IPR035965">
    <property type="entry name" value="PAS-like_dom_sf"/>
</dbReference>
<evidence type="ECO:0000256" key="4">
    <source>
        <dbReference type="ARBA" id="ARBA00022679"/>
    </source>
</evidence>
<dbReference type="InterPro" id="IPR036097">
    <property type="entry name" value="HisK_dim/P_sf"/>
</dbReference>
<dbReference type="Proteomes" id="UP000184368">
    <property type="component" value="Unassembled WGS sequence"/>
</dbReference>
<evidence type="ECO:0000313" key="11">
    <source>
        <dbReference type="Proteomes" id="UP000184368"/>
    </source>
</evidence>
<dbReference type="PROSITE" id="PS50112">
    <property type="entry name" value="PAS"/>
    <property type="match status" value="1"/>
</dbReference>
<dbReference type="InterPro" id="IPR001610">
    <property type="entry name" value="PAC"/>
</dbReference>
<dbReference type="SUPFAM" id="SSF47384">
    <property type="entry name" value="Homodimeric domain of signal transducing histidine kinase"/>
    <property type="match status" value="1"/>
</dbReference>
<sequence>MKSQELARVTLQNEMDLILAHKRSMKLAELAGLTLSAQTTFATAVSEVSRSTIEHGKNGCLVLGVTGGQKDKYLIARVIDEKDLSHHPNEGLEYAKRLVNKYNISTSGTESSIELFYYIPNGSKLSINQLDDWRSIFRNEQAVSPYEEIKQKNDQLQKLAQKLQESESQYRTLTNALPIIIFSLNDKGELIYANEWLKRFTGFSATQLNESKWREVIHPDDYDAFSVILSHKLSMGASTIRTQCRLRHKGEEDYYWHLASVSPLYDEGGKLLNWIGYIVDINAQKLVEETLKDNRELKAVQQQLREHQVALEENIAELNRSNQELQQFAYVASHDLQEPTRKISFFSDYLLSRYSEVIDQKGRGHLHSMQSAAQRMRSLIHDLLSFSQVEGKRIDFKPVNLEGVLHFVQQSLEVTIQEKGAVLEIGSLPMVRGDEGMLIQMFENLVGNALKYAKDDEAPYIHIEGQQSQGRIELRVQDNGIGFDEKYLTQMFALFQRLHSSNRYKGTGLGLAICKKIVLLHGGTITARSTPGAGATFIISLPTEIEEHAS</sequence>
<dbReference type="InterPro" id="IPR013655">
    <property type="entry name" value="PAS_fold_3"/>
</dbReference>
<dbReference type="PANTHER" id="PTHR43304:SF1">
    <property type="entry name" value="PAC DOMAIN-CONTAINING PROTEIN"/>
    <property type="match status" value="1"/>
</dbReference>
<dbReference type="InterPro" id="IPR000014">
    <property type="entry name" value="PAS"/>
</dbReference>
<proteinExistence type="predicted"/>
<organism evidence="10 11">
    <name type="scientific">Cnuella takakiae</name>
    <dbReference type="NCBI Taxonomy" id="1302690"/>
    <lineage>
        <taxon>Bacteria</taxon>
        <taxon>Pseudomonadati</taxon>
        <taxon>Bacteroidota</taxon>
        <taxon>Chitinophagia</taxon>
        <taxon>Chitinophagales</taxon>
        <taxon>Chitinophagaceae</taxon>
        <taxon>Cnuella</taxon>
    </lineage>
</organism>
<dbReference type="CDD" id="cd00130">
    <property type="entry name" value="PAS"/>
    <property type="match status" value="1"/>
</dbReference>
<gene>
    <name evidence="10" type="ORF">SAMN05444008_106158</name>
</gene>
<dbReference type="PANTHER" id="PTHR43304">
    <property type="entry name" value="PHYTOCHROME-LIKE PROTEIN CPH1"/>
    <property type="match status" value="1"/>
</dbReference>
<dbReference type="AlphaFoldDB" id="A0A1M5A8C9"/>
<dbReference type="EC" id="2.7.13.3" evidence="2"/>
<dbReference type="Gene3D" id="1.10.287.130">
    <property type="match status" value="1"/>
</dbReference>
<dbReference type="GO" id="GO:0000155">
    <property type="term" value="F:phosphorelay sensor kinase activity"/>
    <property type="evidence" value="ECO:0007669"/>
    <property type="project" value="InterPro"/>
</dbReference>
<feature type="domain" description="Histidine kinase" evidence="7">
    <location>
        <begin position="331"/>
        <end position="545"/>
    </location>
</feature>
<dbReference type="Pfam" id="PF00512">
    <property type="entry name" value="HisKA"/>
    <property type="match status" value="1"/>
</dbReference>
<dbReference type="Gene3D" id="3.30.565.10">
    <property type="entry name" value="Histidine kinase-like ATPase, C-terminal domain"/>
    <property type="match status" value="1"/>
</dbReference>
<dbReference type="InterPro" id="IPR004358">
    <property type="entry name" value="Sig_transdc_His_kin-like_C"/>
</dbReference>
<dbReference type="FunFam" id="3.30.565.10:FF:000006">
    <property type="entry name" value="Sensor histidine kinase WalK"/>
    <property type="match status" value="1"/>
</dbReference>
<dbReference type="SMART" id="SM00387">
    <property type="entry name" value="HATPase_c"/>
    <property type="match status" value="1"/>
</dbReference>
<dbReference type="CDD" id="cd00082">
    <property type="entry name" value="HisKA"/>
    <property type="match status" value="1"/>
</dbReference>
<protein>
    <recommendedName>
        <fullName evidence="2">histidine kinase</fullName>
        <ecNumber evidence="2">2.7.13.3</ecNumber>
    </recommendedName>
</protein>
<evidence type="ECO:0000256" key="1">
    <source>
        <dbReference type="ARBA" id="ARBA00000085"/>
    </source>
</evidence>
<accession>A0A1M5A8C9</accession>
<dbReference type="PROSITE" id="PS50109">
    <property type="entry name" value="HIS_KIN"/>
    <property type="match status" value="1"/>
</dbReference>
<dbReference type="NCBIfam" id="TIGR00229">
    <property type="entry name" value="sensory_box"/>
    <property type="match status" value="1"/>
</dbReference>
<dbReference type="Pfam" id="PF08447">
    <property type="entry name" value="PAS_3"/>
    <property type="match status" value="1"/>
</dbReference>
<dbReference type="InterPro" id="IPR000700">
    <property type="entry name" value="PAS-assoc_C"/>
</dbReference>
<keyword evidence="5" id="KW-0418">Kinase</keyword>
<feature type="domain" description="PAS" evidence="8">
    <location>
        <begin position="166"/>
        <end position="236"/>
    </location>
</feature>
<feature type="coiled-coil region" evidence="6">
    <location>
        <begin position="146"/>
        <end position="176"/>
    </location>
</feature>
<dbReference type="InterPro" id="IPR036890">
    <property type="entry name" value="HATPase_C_sf"/>
</dbReference>
<dbReference type="SUPFAM" id="SSF55785">
    <property type="entry name" value="PYP-like sensor domain (PAS domain)"/>
    <property type="match status" value="1"/>
</dbReference>
<dbReference type="InterPro" id="IPR052162">
    <property type="entry name" value="Sensor_kinase/Photoreceptor"/>
</dbReference>
<feature type="coiled-coil region" evidence="6">
    <location>
        <begin position="287"/>
        <end position="328"/>
    </location>
</feature>
<evidence type="ECO:0000256" key="3">
    <source>
        <dbReference type="ARBA" id="ARBA00022553"/>
    </source>
</evidence>
<dbReference type="Gene3D" id="3.30.450.20">
    <property type="entry name" value="PAS domain"/>
    <property type="match status" value="1"/>
</dbReference>
<name>A0A1M5A8C9_9BACT</name>
<dbReference type="PRINTS" id="PR00344">
    <property type="entry name" value="BCTRLSENSOR"/>
</dbReference>
<feature type="domain" description="PAC" evidence="9">
    <location>
        <begin position="240"/>
        <end position="293"/>
    </location>
</feature>
<comment type="catalytic activity">
    <reaction evidence="1">
        <text>ATP + protein L-histidine = ADP + protein N-phospho-L-histidine.</text>
        <dbReference type="EC" id="2.7.13.3"/>
    </reaction>
</comment>
<evidence type="ECO:0000256" key="2">
    <source>
        <dbReference type="ARBA" id="ARBA00012438"/>
    </source>
</evidence>
<dbReference type="SMART" id="SM00086">
    <property type="entry name" value="PAC"/>
    <property type="match status" value="1"/>
</dbReference>
<evidence type="ECO:0000259" key="7">
    <source>
        <dbReference type="PROSITE" id="PS50109"/>
    </source>
</evidence>
<evidence type="ECO:0000259" key="9">
    <source>
        <dbReference type="PROSITE" id="PS50113"/>
    </source>
</evidence>